<dbReference type="Pfam" id="PF24771">
    <property type="entry name" value="Ig_CFAP74_1st"/>
    <property type="match status" value="1"/>
</dbReference>
<reference evidence="6" key="1">
    <citation type="submission" date="2015-07" db="EMBL/GenBank/DDBJ databases">
        <title>MeaNS - Measles Nucleotide Surveillance Program.</title>
        <authorList>
            <person name="Tran T."/>
            <person name="Druce J."/>
        </authorList>
    </citation>
    <scope>NUCLEOTIDE SEQUENCE</scope>
    <source>
        <strain evidence="6">UCB-OBI-ISO-001</strain>
        <tissue evidence="6">Gonad</tissue>
    </source>
</reference>
<dbReference type="InterPro" id="IPR013783">
    <property type="entry name" value="Ig-like_fold"/>
</dbReference>
<keyword evidence="1" id="KW-0175">Coiled coil</keyword>
<dbReference type="KEGG" id="obi:106876520"/>
<feature type="domain" description="CFAP74 fourth Ig-like" evidence="5">
    <location>
        <begin position="901"/>
        <end position="995"/>
    </location>
</feature>
<dbReference type="InterPro" id="IPR056306">
    <property type="entry name" value="Ig-CFAP74_2nd"/>
</dbReference>
<feature type="compositionally biased region" description="Acidic residues" evidence="2">
    <location>
        <begin position="709"/>
        <end position="719"/>
    </location>
</feature>
<organism evidence="6">
    <name type="scientific">Octopus bimaculoides</name>
    <name type="common">California two-spotted octopus</name>
    <dbReference type="NCBI Taxonomy" id="37653"/>
    <lineage>
        <taxon>Eukaryota</taxon>
        <taxon>Metazoa</taxon>
        <taxon>Spiralia</taxon>
        <taxon>Lophotrochozoa</taxon>
        <taxon>Mollusca</taxon>
        <taxon>Cephalopoda</taxon>
        <taxon>Coleoidea</taxon>
        <taxon>Octopodiformes</taxon>
        <taxon>Octopoda</taxon>
        <taxon>Incirrata</taxon>
        <taxon>Octopodidae</taxon>
        <taxon>Octopus</taxon>
    </lineage>
</organism>
<evidence type="ECO:0000256" key="1">
    <source>
        <dbReference type="SAM" id="Coils"/>
    </source>
</evidence>
<feature type="coiled-coil region" evidence="1">
    <location>
        <begin position="276"/>
        <end position="314"/>
    </location>
</feature>
<dbReference type="InterPro" id="IPR056307">
    <property type="entry name" value="Ig-CFAP74_3rd"/>
</dbReference>
<dbReference type="Gene3D" id="2.60.40.10">
    <property type="entry name" value="Immunoglobulins"/>
    <property type="match status" value="5"/>
</dbReference>
<dbReference type="OrthoDB" id="545169at2759"/>
<evidence type="ECO:0000256" key="2">
    <source>
        <dbReference type="SAM" id="MobiDB-lite"/>
    </source>
</evidence>
<proteinExistence type="predicted"/>
<evidence type="ECO:0000313" key="6">
    <source>
        <dbReference type="EMBL" id="KOF76971.1"/>
    </source>
</evidence>
<feature type="region of interest" description="Disordered" evidence="2">
    <location>
        <begin position="693"/>
        <end position="719"/>
    </location>
</feature>
<dbReference type="EMBL" id="KQ421628">
    <property type="protein sequence ID" value="KOF76971.1"/>
    <property type="molecule type" value="Genomic_DNA"/>
</dbReference>
<accession>A0A0L8GIZ1</accession>
<dbReference type="Pfam" id="PF24770">
    <property type="entry name" value="Ig-CFAP74_2"/>
    <property type="match status" value="1"/>
</dbReference>
<feature type="compositionally biased region" description="Basic and acidic residues" evidence="2">
    <location>
        <begin position="356"/>
        <end position="367"/>
    </location>
</feature>
<dbReference type="PANTHER" id="PTHR22538:SF0">
    <property type="entry name" value="CILIA- AND FLAGELLA-ASSOCIATED PROTEIN 74"/>
    <property type="match status" value="1"/>
</dbReference>
<dbReference type="InterPro" id="IPR056310">
    <property type="entry name" value="Ig-CFAP74_4th"/>
</dbReference>
<feature type="domain" description="CFAP74 second Ig-like" evidence="3">
    <location>
        <begin position="692"/>
        <end position="781"/>
    </location>
</feature>
<feature type="region of interest" description="Disordered" evidence="2">
    <location>
        <begin position="347"/>
        <end position="367"/>
    </location>
</feature>
<dbReference type="Pfam" id="PF24778">
    <property type="entry name" value="Ig-CFAP74_3rd"/>
    <property type="match status" value="1"/>
</dbReference>
<sequence length="1621" mass="184760">MDKVDKLDEERKEKNEVPEEELLKQIEILMPDVPNEVAHTDTLNKGEYTDIPNEVEYTKEGIGHISRDPQDVKEKAFHDLEQWGPESDDETLSLSSGASHISFEEDNEKDKSPEVQLNLHNYLELQRYLSLLDSNFERSQINLDQLWEEFKQCQERIFILNEEEEDAHLELEKAEASNENIPLINRLQKKYKRICEEIDLENNLKTKIREMLDDSRKSVVSAELRRNQFVRDKQFLLEDRDVLPNQAEKTQTNLYIEEQKAQRAKKTKEKILHDDIEEVKQEQMKIKETIEHSKEAYKKANKFLKETLSKIQESDEKNNEEYKAYMKQRMETVLKLKESIDASKTLRHTKKQQAVSERDTYEERETASERICSKITDMIRGKKEMAERQERELKRRQQENSCKIIEKILMEEKLRKKLMQKTKTPSSSLYMKQRKNVIPLLQKLNLLDAISDVEKPSPRLPKIDIKTSSIYEDETNLSVPEFDGLWKECDFLKKTNASLEEQTVFENRSTKENMKKTLSKADIPSDKSPETVTTAFHGKPDVIHFKDIEVGKSYRKRTVITNVSSNVNYIRYSHVTSKMKDFVDIEFHPPGLLSPGMACELFVTFKPLINQNITGEVNLETKTGTFQIFLKTSIKKCQLKINTSTVDFGQTVIEEIHKKSIHLENDGALGTNYTFISEKMFLKTKKDELISKESFGRSSDDQQSSSNIEQEESLDDMDEEDVDISVGKESSGYIGPYSSVKLEIVWHPKLPGPLRTNYIFSFSDSSLETIPVKLIGVATDILVQILQTSMDMKICVYDKLYQDTIILENRQPSAFKIKFDIDRRIRNHLEILPKMGIIQAKSQFLAQLKFLPRKSLTKDAPQFYDVNTSVFEMNIKIWIASYRKPIIFTVHAVVTSSDLQFNESSIDFGNCTIFESACRYVELYNKSLLPQQFAFLNIPSFVDVQPNDGFGTILPLESLTLEVVFQPSTAKEYEFDIVCKTLTNSEFPLKCKGLGIAPPLKLSHQVINFKGTALYDKSEATVYLSKYPDNQEMKSDSSHKGKHHSNTEIVSFEFVIPEDVPIAIFPCVGSVYDDELRVQVQFSPVLNEREIKEEAVAVVTAMLQKELHVKYQIHLKKVEEERQQSLRSSKSKTSKRMKSIDCISSPSGLKPRLTLQPCMESIKIDSKEYSSAVISLVRNFKPFEKMYRIPCHVARGLCSPMNPLAYDVSETLYLEVYCTTISPSIIVLSDNGKSEMNFGNICVGQSRMKSLTIQNISDDTIKLSTSVFNTNGPFLIKNSFPTLQPNDIHSLIISFSPSTGEEFYEVLQIKSALSCVYVKVTGVGIVPNLKFSFEGSIFDMGCINAGEFYNKTFTIQNLSPISIDFTIELASISDQYSKDTEWNIQPVNTVYKPLRQNFPHQPLKPFIGIQNYNGLNVFDLVPSSGQIAAGSTKEITITFAPDHTSKSFSDIVKINTFEKNCVHSFQVVGQGKGTSVFFDEHDKPVPAIESLSLSALSQMQDDTILVNLQSIFEQDKCSIVKKELSFGSIINTTSSSQKKGGEVSFEVTSDFTSKGFSVEPHKASLDSGSKKTVILTWNPPHGSKPGYSIKTILPCNMKGSDATVYPIKIYLCAVVLLNCTP</sequence>
<dbReference type="PANTHER" id="PTHR22538">
    <property type="entry name" value="CILIA- AND FLAGELLA-ASSOCIATED PROTEIN 74"/>
    <property type="match status" value="1"/>
</dbReference>
<evidence type="ECO:0000259" key="4">
    <source>
        <dbReference type="Pfam" id="PF24778"/>
    </source>
</evidence>
<gene>
    <name evidence="6" type="ORF">OCBIM_22032653mg</name>
</gene>
<dbReference type="STRING" id="37653.A0A0L8GIZ1"/>
<evidence type="ECO:0000259" key="3">
    <source>
        <dbReference type="Pfam" id="PF24770"/>
    </source>
</evidence>
<dbReference type="OMA" id="CATHERV"/>
<protein>
    <submittedName>
        <fullName evidence="6">Uncharacterized protein</fullName>
    </submittedName>
</protein>
<name>A0A0L8GIZ1_OCTBM</name>
<feature type="coiled-coil region" evidence="1">
    <location>
        <begin position="159"/>
        <end position="204"/>
    </location>
</feature>
<dbReference type="Pfam" id="PF24798">
    <property type="entry name" value="Ig-CFAP74_4th"/>
    <property type="match status" value="1"/>
</dbReference>
<evidence type="ECO:0000259" key="5">
    <source>
        <dbReference type="Pfam" id="PF24798"/>
    </source>
</evidence>
<feature type="domain" description="CFAP74 third Ig-like" evidence="4">
    <location>
        <begin position="784"/>
        <end position="895"/>
    </location>
</feature>
<dbReference type="NCBIfam" id="NF012200">
    <property type="entry name" value="choice_anch_D"/>
    <property type="match status" value="1"/>
</dbReference>